<comment type="function">
    <text evidence="7">Microtubule binding protein that promotes the stabilization of dynamic microtubules. Required for mitotic spindle formation.</text>
</comment>
<reference evidence="10 11" key="1">
    <citation type="submission" date="2023-08" db="EMBL/GenBank/DDBJ databases">
        <title>Black Yeasts Isolated from many extreme environments.</title>
        <authorList>
            <person name="Coleine C."/>
            <person name="Stajich J.E."/>
            <person name="Selbmann L."/>
        </authorList>
    </citation>
    <scope>NUCLEOTIDE SEQUENCE [LARGE SCALE GENOMIC DNA]</scope>
    <source>
        <strain evidence="10 11">CCFEE 5885</strain>
    </source>
</reference>
<dbReference type="InterPro" id="IPR016024">
    <property type="entry name" value="ARM-type_fold"/>
</dbReference>
<keyword evidence="11" id="KW-1185">Reference proteome</keyword>
<dbReference type="EMBL" id="JAVRRG010000002">
    <property type="protein sequence ID" value="KAK5102287.1"/>
    <property type="molecule type" value="Genomic_DNA"/>
</dbReference>
<gene>
    <name evidence="10" type="primary">STU1</name>
    <name evidence="10" type="ORF">LTR24_000197</name>
</gene>
<dbReference type="PANTHER" id="PTHR21567:SF9">
    <property type="entry name" value="CLIP-ASSOCIATING PROTEIN"/>
    <property type="match status" value="1"/>
</dbReference>
<feature type="compositionally biased region" description="Basic and acidic residues" evidence="8">
    <location>
        <begin position="323"/>
        <end position="339"/>
    </location>
</feature>
<feature type="compositionally biased region" description="Low complexity" evidence="8">
    <location>
        <begin position="426"/>
        <end position="443"/>
    </location>
</feature>
<dbReference type="Proteomes" id="UP001345013">
    <property type="component" value="Unassembled WGS sequence"/>
</dbReference>
<evidence type="ECO:0000256" key="6">
    <source>
        <dbReference type="ARBA" id="ARBA00022776"/>
    </source>
</evidence>
<feature type="compositionally biased region" description="Polar residues" evidence="8">
    <location>
        <begin position="481"/>
        <end position="490"/>
    </location>
</feature>
<dbReference type="PANTHER" id="PTHR21567">
    <property type="entry name" value="CLASP"/>
    <property type="match status" value="1"/>
</dbReference>
<dbReference type="Gene3D" id="1.25.10.10">
    <property type="entry name" value="Leucine-rich Repeat Variant"/>
    <property type="match status" value="1"/>
</dbReference>
<proteinExistence type="inferred from homology"/>
<evidence type="ECO:0000256" key="5">
    <source>
        <dbReference type="ARBA" id="ARBA00022701"/>
    </source>
</evidence>
<evidence type="ECO:0000313" key="10">
    <source>
        <dbReference type="EMBL" id="KAK5102287.1"/>
    </source>
</evidence>
<feature type="domain" description="CLASP N-terminal" evidence="9">
    <location>
        <begin position="23"/>
        <end position="228"/>
    </location>
</feature>
<organism evidence="10 11">
    <name type="scientific">Lithohypha guttulata</name>
    <dbReference type="NCBI Taxonomy" id="1690604"/>
    <lineage>
        <taxon>Eukaryota</taxon>
        <taxon>Fungi</taxon>
        <taxon>Dikarya</taxon>
        <taxon>Ascomycota</taxon>
        <taxon>Pezizomycotina</taxon>
        <taxon>Eurotiomycetes</taxon>
        <taxon>Chaetothyriomycetidae</taxon>
        <taxon>Chaetothyriales</taxon>
        <taxon>Trichomeriaceae</taxon>
        <taxon>Lithohypha</taxon>
    </lineage>
</organism>
<keyword evidence="4" id="KW-0132">Cell division</keyword>
<accession>A0ABR0KR02</accession>
<evidence type="ECO:0000256" key="1">
    <source>
        <dbReference type="ARBA" id="ARBA00004186"/>
    </source>
</evidence>
<feature type="region of interest" description="Disordered" evidence="8">
    <location>
        <begin position="226"/>
        <end position="546"/>
    </location>
</feature>
<sequence>MDYSEVLRSNGAQEFRLPKSAGEDNWKSRMDFCNKMTATIDTYGNSHLPKDFTAQIEPYLNNLLDCARSERTQLSISACKLLGALPKVLERDMHPHLDRMLPDLIKLCANTKQVAVKVAAAAVASIIQYSTYNHRLLWHVCQVFEDKVPGPKQHGTVWLQTLLKEYHRYIDLHKESRMICRALHLALEDADATVRTNIRATYWTYSKLDSDGAAEIMEKLDQHKKTALQNDPHNPDKKNVLTKKQPPRPMSALAEVRKEQAKKKRAEEEASAAQKQQKALSASTASHDSIEIHEPRKDKLKKEERGFRPELDRAGAGTALFDRTSKDIPHVQQKREANVHKKALSQDDEVVTKPSVSSRLLSAPVRRPRINVTPMTGSHTAPARPSSRTGHAAPSHTHGQQAAPSSSISRAGHAAQPKETQRDSRPTSSSSSKSGPVASSEASTTVMEYRRPMHSPKSKTPSTTSTLTKSNIMPETKQHKQAGTASSTPSALPKASQPYVPDGKENTAVPRFDPKQSGSLESTEIPRANRQISPEGGERYQLTLGQNDRNSARRFLNRLPPSITSDLLTCRKLKGILEQFPDIVPDEATFDRIFSNLSESLATKFDLIPSKSYASYPYGRQLILQTTIPLIQQYGNWSHKYRSDWIRTMIFYRCTLPQDPKDRRTELCMRNISTVISGCPNPLDFIPSVVSAIDTGEDIILRAIRKGEEDENPDLGVDAMGGYLKDAINENQPKHKIITTPHEEYPQELDHLYETALSTLAIILEKGKERNKQLTAQEEEELCELAKHALATYTYTVKRSVISFVEHLQLIVDDDQRLLSHFTEESQVNLLEYYMSETRRKYDIFS</sequence>
<keyword evidence="6" id="KW-0498">Mitosis</keyword>
<keyword evidence="5" id="KW-0493">Microtubule</keyword>
<comment type="caution">
    <text evidence="10">The sequence shown here is derived from an EMBL/GenBank/DDBJ whole genome shotgun (WGS) entry which is preliminary data.</text>
</comment>
<comment type="subcellular location">
    <subcellularLocation>
        <location evidence="1">Cytoplasm</location>
        <location evidence="1">Cytoskeleton</location>
        <location evidence="1">Spindle</location>
    </subcellularLocation>
</comment>
<keyword evidence="6" id="KW-0131">Cell cycle</keyword>
<dbReference type="Pfam" id="PF12348">
    <property type="entry name" value="CLASP_N"/>
    <property type="match status" value="1"/>
</dbReference>
<evidence type="ECO:0000256" key="8">
    <source>
        <dbReference type="SAM" id="MobiDB-lite"/>
    </source>
</evidence>
<comment type="subunit">
    <text evidence="3">Interacts with microtubules.</text>
</comment>
<feature type="compositionally biased region" description="Low complexity" evidence="8">
    <location>
        <begin position="271"/>
        <end position="286"/>
    </location>
</feature>
<protein>
    <submittedName>
        <fullName evidence="10">Suppressor of tub2 mutation</fullName>
    </submittedName>
</protein>
<name>A0ABR0KR02_9EURO</name>
<dbReference type="InterPro" id="IPR024395">
    <property type="entry name" value="CLASP_N_dom"/>
</dbReference>
<evidence type="ECO:0000313" key="11">
    <source>
        <dbReference type="Proteomes" id="UP001345013"/>
    </source>
</evidence>
<feature type="compositionally biased region" description="Low complexity" evidence="8">
    <location>
        <begin position="458"/>
        <end position="470"/>
    </location>
</feature>
<feature type="compositionally biased region" description="Polar residues" evidence="8">
    <location>
        <begin position="397"/>
        <end position="409"/>
    </location>
</feature>
<evidence type="ECO:0000259" key="9">
    <source>
        <dbReference type="Pfam" id="PF12348"/>
    </source>
</evidence>
<dbReference type="InterPro" id="IPR011989">
    <property type="entry name" value="ARM-like"/>
</dbReference>
<evidence type="ECO:0000256" key="3">
    <source>
        <dbReference type="ARBA" id="ARBA00011375"/>
    </source>
</evidence>
<comment type="similarity">
    <text evidence="2">Belongs to the CLASP family.</text>
</comment>
<evidence type="ECO:0000256" key="4">
    <source>
        <dbReference type="ARBA" id="ARBA00022618"/>
    </source>
</evidence>
<dbReference type="SUPFAM" id="SSF48371">
    <property type="entry name" value="ARM repeat"/>
    <property type="match status" value="1"/>
</dbReference>
<evidence type="ECO:0000256" key="7">
    <source>
        <dbReference type="ARBA" id="ARBA00024889"/>
    </source>
</evidence>
<feature type="compositionally biased region" description="Basic and acidic residues" evidence="8">
    <location>
        <begin position="288"/>
        <end position="313"/>
    </location>
</feature>
<evidence type="ECO:0000256" key="2">
    <source>
        <dbReference type="ARBA" id="ARBA00009549"/>
    </source>
</evidence>